<dbReference type="Proteomes" id="UP000179807">
    <property type="component" value="Unassembled WGS sequence"/>
</dbReference>
<keyword evidence="4" id="KW-1185">Reference proteome</keyword>
<evidence type="ECO:0000256" key="1">
    <source>
        <dbReference type="SAM" id="Coils"/>
    </source>
</evidence>
<dbReference type="VEuPathDB" id="TrichDB:TRFO_26163"/>
<sequence>MEESGDLDKLNIDDLKALLAKEESEKQKLTAQLSNLENEVQNTTLDKERQEERILNIVGKKIKELKQENAEMAQKIQKEEEYIKSTLKDKYKAVLRDKEILEETLNYQEQQVIDHLQLEIDRMTQEATDLEAQLRSHEIDNIPFERDKVDASIAAVLKESQKNKNDYEKELATLRKEVERMITANSLMFKRISALQLELISKQKSDTETEIVYTPEFQDEKNRRFSDIPENTMRRRRSAND</sequence>
<name>A0A1J4K8B2_9EUKA</name>
<feature type="coiled-coil region" evidence="1">
    <location>
        <begin position="12"/>
        <end position="184"/>
    </location>
</feature>
<evidence type="ECO:0000256" key="2">
    <source>
        <dbReference type="SAM" id="MobiDB-lite"/>
    </source>
</evidence>
<feature type="region of interest" description="Disordered" evidence="2">
    <location>
        <begin position="208"/>
        <end position="241"/>
    </location>
</feature>
<reference evidence="3" key="1">
    <citation type="submission" date="2016-10" db="EMBL/GenBank/DDBJ databases">
        <authorList>
            <person name="Benchimol M."/>
            <person name="Almeida L.G."/>
            <person name="Vasconcelos A.T."/>
            <person name="Perreira-Neves A."/>
            <person name="Rosa I.A."/>
            <person name="Tasca T."/>
            <person name="Bogo M.R."/>
            <person name="de Souza W."/>
        </authorList>
    </citation>
    <scope>NUCLEOTIDE SEQUENCE [LARGE SCALE GENOMIC DNA]</scope>
    <source>
        <strain evidence="3">K</strain>
    </source>
</reference>
<proteinExistence type="predicted"/>
<accession>A0A1J4K8B2</accession>
<comment type="caution">
    <text evidence="3">The sequence shown here is derived from an EMBL/GenBank/DDBJ whole genome shotgun (WGS) entry which is preliminary data.</text>
</comment>
<keyword evidence="1" id="KW-0175">Coiled coil</keyword>
<dbReference type="GeneID" id="94839490"/>
<protein>
    <submittedName>
        <fullName evidence="3">Uncharacterized protein</fullName>
    </submittedName>
</protein>
<evidence type="ECO:0000313" key="4">
    <source>
        <dbReference type="Proteomes" id="UP000179807"/>
    </source>
</evidence>
<feature type="compositionally biased region" description="Basic and acidic residues" evidence="2">
    <location>
        <begin position="218"/>
        <end position="227"/>
    </location>
</feature>
<gene>
    <name evidence="3" type="ORF">TRFO_26163</name>
</gene>
<dbReference type="AlphaFoldDB" id="A0A1J4K8B2"/>
<dbReference type="EMBL" id="MLAK01000741">
    <property type="protein sequence ID" value="OHT05948.1"/>
    <property type="molecule type" value="Genomic_DNA"/>
</dbReference>
<dbReference type="OrthoDB" id="78858at2759"/>
<evidence type="ECO:0000313" key="3">
    <source>
        <dbReference type="EMBL" id="OHT05948.1"/>
    </source>
</evidence>
<dbReference type="RefSeq" id="XP_068359084.1">
    <property type="nucleotide sequence ID" value="XM_068504786.1"/>
</dbReference>
<organism evidence="3 4">
    <name type="scientific">Tritrichomonas foetus</name>
    <dbReference type="NCBI Taxonomy" id="1144522"/>
    <lineage>
        <taxon>Eukaryota</taxon>
        <taxon>Metamonada</taxon>
        <taxon>Parabasalia</taxon>
        <taxon>Tritrichomonadida</taxon>
        <taxon>Tritrichomonadidae</taxon>
        <taxon>Tritrichomonas</taxon>
    </lineage>
</organism>